<reference evidence="2" key="1">
    <citation type="journal article" date="2019" name="Int. J. Syst. Evol. Microbiol.">
        <title>The Global Catalogue of Microorganisms (GCM) 10K type strain sequencing project: providing services to taxonomists for standard genome sequencing and annotation.</title>
        <authorList>
            <consortium name="The Broad Institute Genomics Platform"/>
            <consortium name="The Broad Institute Genome Sequencing Center for Infectious Disease"/>
            <person name="Wu L."/>
            <person name="Ma J."/>
        </authorList>
    </citation>
    <scope>NUCLEOTIDE SEQUENCE [LARGE SCALE GENOMIC DNA]</scope>
    <source>
        <strain evidence="2">CGMCC 4.7198</strain>
    </source>
</reference>
<dbReference type="Proteomes" id="UP001596957">
    <property type="component" value="Unassembled WGS sequence"/>
</dbReference>
<name>A0ABW2W058_9ACTN</name>
<dbReference type="EMBL" id="JBHTEC010000010">
    <property type="protein sequence ID" value="MFD0289629.1"/>
    <property type="molecule type" value="Genomic_DNA"/>
</dbReference>
<comment type="caution">
    <text evidence="1">The sequence shown here is derived from an EMBL/GenBank/DDBJ whole genome shotgun (WGS) entry which is preliminary data.</text>
</comment>
<evidence type="ECO:0000313" key="1">
    <source>
        <dbReference type="EMBL" id="MFD0289629.1"/>
    </source>
</evidence>
<dbReference type="InterPro" id="IPR031009">
    <property type="entry name" value="Tcm_partner"/>
</dbReference>
<dbReference type="NCBIfam" id="TIGR04474">
    <property type="entry name" value="tcm_partner"/>
    <property type="match status" value="1"/>
</dbReference>
<dbReference type="RefSeq" id="WP_381302014.1">
    <property type="nucleotide sequence ID" value="NZ_JBHTEC010000010.1"/>
</dbReference>
<keyword evidence="2" id="KW-1185">Reference proteome</keyword>
<organism evidence="1 2">
    <name type="scientific">Streptomyces lutosisoli</name>
    <dbReference type="NCBI Taxonomy" id="2665721"/>
    <lineage>
        <taxon>Bacteria</taxon>
        <taxon>Bacillati</taxon>
        <taxon>Actinomycetota</taxon>
        <taxon>Actinomycetes</taxon>
        <taxon>Kitasatosporales</taxon>
        <taxon>Streptomycetaceae</taxon>
        <taxon>Streptomyces</taxon>
    </lineage>
</organism>
<protein>
    <submittedName>
        <fullName evidence="1">Three-Cys-motif partner protein TcmP</fullName>
    </submittedName>
</protein>
<gene>
    <name evidence="1" type="ORF">ACFQZP_50200</name>
</gene>
<evidence type="ECO:0000313" key="2">
    <source>
        <dbReference type="Proteomes" id="UP001596957"/>
    </source>
</evidence>
<sequence>MPAADRGDPEQGARMGVLWKLEPATAAKHRLYQRYLDAWWPILLQTSHSTGYSRPRVTLLDAFAGPGRYEDGEPGSPVFILDRLLGHDAVDRMHLSPRRVHLIFIEKDRARHEHLMAELVSRFGPLNDLPVRVEVRRGDAGRDSLTVLDELGAWGNPILGIFDSWGSVNVPLHVMSRIARNRSSEVITTFGPNWFSRREELNADILDTVFGGRGFWTAAADELRPDEKWRVWLRTYRDALRRAGFGYQLQFELVPRTGQPLYLVFGTGSTAGLKAMKDAMWKVDDLDGESFRDLRTRGAKADGQLDLFQAAGLIDDELAELVTQRLTAGVTTVEAIGEWLLTETARWMPKHALKAARQMREDGVIAIQSPGKLTTKSRISLQAQVRA</sequence>
<proteinExistence type="predicted"/>
<accession>A0ABW2W058</accession>